<proteinExistence type="inferred from homology"/>
<evidence type="ECO:0000256" key="1">
    <source>
        <dbReference type="ARBA" id="ARBA00007957"/>
    </source>
</evidence>
<dbReference type="InterPro" id="IPR002481">
    <property type="entry name" value="FUR"/>
</dbReference>
<keyword evidence="2" id="KW-0678">Repressor</keyword>
<evidence type="ECO:0000256" key="4">
    <source>
        <dbReference type="ARBA" id="ARBA00023015"/>
    </source>
</evidence>
<dbReference type="GO" id="GO:0000976">
    <property type="term" value="F:transcription cis-regulatory region binding"/>
    <property type="evidence" value="ECO:0007669"/>
    <property type="project" value="TreeGrafter"/>
</dbReference>
<dbReference type="RefSeq" id="WP_235641489.1">
    <property type="nucleotide sequence ID" value="NZ_FZOC01000001.1"/>
</dbReference>
<keyword evidence="4" id="KW-0805">Transcription regulation</keyword>
<keyword evidence="8" id="KW-0408">Iron</keyword>
<keyword evidence="10" id="KW-1185">Reference proteome</keyword>
<evidence type="ECO:0000256" key="5">
    <source>
        <dbReference type="ARBA" id="ARBA00023125"/>
    </source>
</evidence>
<dbReference type="InterPro" id="IPR036388">
    <property type="entry name" value="WH-like_DNA-bd_sf"/>
</dbReference>
<feature type="binding site" evidence="7">
    <location>
        <position position="87"/>
    </location>
    <ligand>
        <name>Zn(2+)</name>
        <dbReference type="ChEBI" id="CHEBI:29105"/>
    </ligand>
</feature>
<keyword evidence="6" id="KW-0804">Transcription</keyword>
<dbReference type="AlphaFoldDB" id="A0A238YC93"/>
<feature type="binding site" evidence="8">
    <location>
        <position position="101"/>
    </location>
    <ligand>
        <name>Fe cation</name>
        <dbReference type="ChEBI" id="CHEBI:24875"/>
    </ligand>
</feature>
<dbReference type="InterPro" id="IPR043135">
    <property type="entry name" value="Fur_C"/>
</dbReference>
<sequence length="134" mass="15078">MIEEERKGMRLSKQREAILAELCKVTTHPTADEVYEMVRKTMPRISLGTVYRNLDFLSSRGLVLRIGGAGTQKRFDGNPVPHPHVRCSVCGRVEDVEPFFELPELPEAHAMGYTNLRCDVEFVGVCPLCAAKKM</sequence>
<dbReference type="Gene3D" id="3.30.1490.190">
    <property type="match status" value="1"/>
</dbReference>
<gene>
    <name evidence="9" type="ORF">SAMN04488503_0860</name>
</gene>
<accession>A0A238YC93</accession>
<dbReference type="Gene3D" id="1.10.10.10">
    <property type="entry name" value="Winged helix-like DNA-binding domain superfamily/Winged helix DNA-binding domain"/>
    <property type="match status" value="1"/>
</dbReference>
<comment type="cofactor">
    <cofactor evidence="8">
        <name>Mn(2+)</name>
        <dbReference type="ChEBI" id="CHEBI:29035"/>
    </cofactor>
    <cofactor evidence="8">
        <name>Fe(2+)</name>
        <dbReference type="ChEBI" id="CHEBI:29033"/>
    </cofactor>
    <text evidence="8">Binds 1 Mn(2+) or Fe(2+) ion per subunit.</text>
</comment>
<keyword evidence="5" id="KW-0238">DNA-binding</keyword>
<keyword evidence="7" id="KW-0479">Metal-binding</keyword>
<evidence type="ECO:0000256" key="3">
    <source>
        <dbReference type="ARBA" id="ARBA00022833"/>
    </source>
</evidence>
<dbReference type="InterPro" id="IPR036390">
    <property type="entry name" value="WH_DNA-bd_sf"/>
</dbReference>
<feature type="binding site" evidence="7">
    <location>
        <position position="126"/>
    </location>
    <ligand>
        <name>Zn(2+)</name>
        <dbReference type="ChEBI" id="CHEBI:29105"/>
    </ligand>
</feature>
<dbReference type="Pfam" id="PF01475">
    <property type="entry name" value="FUR"/>
    <property type="match status" value="1"/>
</dbReference>
<evidence type="ECO:0000256" key="7">
    <source>
        <dbReference type="PIRSR" id="PIRSR602481-1"/>
    </source>
</evidence>
<evidence type="ECO:0000256" key="2">
    <source>
        <dbReference type="ARBA" id="ARBA00022491"/>
    </source>
</evidence>
<comment type="similarity">
    <text evidence="1">Belongs to the Fur family.</text>
</comment>
<organism evidence="9 10">
    <name type="scientific">Humidesulfovibrio mexicanus</name>
    <dbReference type="NCBI Taxonomy" id="147047"/>
    <lineage>
        <taxon>Bacteria</taxon>
        <taxon>Pseudomonadati</taxon>
        <taxon>Thermodesulfobacteriota</taxon>
        <taxon>Desulfovibrionia</taxon>
        <taxon>Desulfovibrionales</taxon>
        <taxon>Desulfovibrionaceae</taxon>
        <taxon>Humidesulfovibrio</taxon>
    </lineage>
</organism>
<evidence type="ECO:0000313" key="10">
    <source>
        <dbReference type="Proteomes" id="UP000198324"/>
    </source>
</evidence>
<dbReference type="EMBL" id="FZOC01000001">
    <property type="protein sequence ID" value="SNR68650.1"/>
    <property type="molecule type" value="Genomic_DNA"/>
</dbReference>
<dbReference type="CDD" id="cd07153">
    <property type="entry name" value="Fur_like"/>
    <property type="match status" value="1"/>
</dbReference>
<name>A0A238YC93_9BACT</name>
<reference evidence="9 10" key="1">
    <citation type="submission" date="2017-06" db="EMBL/GenBank/DDBJ databases">
        <authorList>
            <person name="Kim H.J."/>
            <person name="Triplett B.A."/>
        </authorList>
    </citation>
    <scope>NUCLEOTIDE SEQUENCE [LARGE SCALE GENOMIC DNA]</scope>
    <source>
        <strain evidence="9 10">DSM 13116</strain>
    </source>
</reference>
<feature type="binding site" evidence="7">
    <location>
        <position position="90"/>
    </location>
    <ligand>
        <name>Zn(2+)</name>
        <dbReference type="ChEBI" id="CHEBI:29105"/>
    </ligand>
</feature>
<evidence type="ECO:0000256" key="8">
    <source>
        <dbReference type="PIRSR" id="PIRSR602481-2"/>
    </source>
</evidence>
<keyword evidence="3 7" id="KW-0862">Zinc</keyword>
<dbReference type="PANTHER" id="PTHR33202">
    <property type="entry name" value="ZINC UPTAKE REGULATION PROTEIN"/>
    <property type="match status" value="1"/>
</dbReference>
<dbReference type="GO" id="GO:0008270">
    <property type="term" value="F:zinc ion binding"/>
    <property type="evidence" value="ECO:0007669"/>
    <property type="project" value="TreeGrafter"/>
</dbReference>
<dbReference type="SUPFAM" id="SSF46785">
    <property type="entry name" value="Winged helix' DNA-binding domain"/>
    <property type="match status" value="1"/>
</dbReference>
<evidence type="ECO:0000313" key="9">
    <source>
        <dbReference type="EMBL" id="SNR68650.1"/>
    </source>
</evidence>
<dbReference type="GO" id="GO:0045892">
    <property type="term" value="P:negative regulation of DNA-templated transcription"/>
    <property type="evidence" value="ECO:0007669"/>
    <property type="project" value="TreeGrafter"/>
</dbReference>
<dbReference type="Proteomes" id="UP000198324">
    <property type="component" value="Unassembled WGS sequence"/>
</dbReference>
<feature type="binding site" evidence="7">
    <location>
        <position position="129"/>
    </location>
    <ligand>
        <name>Zn(2+)</name>
        <dbReference type="ChEBI" id="CHEBI:29105"/>
    </ligand>
</feature>
<dbReference type="PANTHER" id="PTHR33202:SF7">
    <property type="entry name" value="FERRIC UPTAKE REGULATION PROTEIN"/>
    <property type="match status" value="1"/>
</dbReference>
<dbReference type="GO" id="GO:1900376">
    <property type="term" value="P:regulation of secondary metabolite biosynthetic process"/>
    <property type="evidence" value="ECO:0007669"/>
    <property type="project" value="TreeGrafter"/>
</dbReference>
<evidence type="ECO:0000256" key="6">
    <source>
        <dbReference type="ARBA" id="ARBA00023163"/>
    </source>
</evidence>
<dbReference type="GO" id="GO:0003700">
    <property type="term" value="F:DNA-binding transcription factor activity"/>
    <property type="evidence" value="ECO:0007669"/>
    <property type="project" value="InterPro"/>
</dbReference>
<protein>
    <submittedName>
        <fullName evidence="9">Fur family transcriptional regulator, ferric uptake regulator</fullName>
    </submittedName>
</protein>
<comment type="cofactor">
    <cofactor evidence="7">
        <name>Zn(2+)</name>
        <dbReference type="ChEBI" id="CHEBI:29105"/>
    </cofactor>
    <text evidence="7">Binds 1 zinc ion per subunit.</text>
</comment>